<dbReference type="RefSeq" id="WP_242013847.1">
    <property type="nucleotide sequence ID" value="NZ_QBKP01000014.1"/>
</dbReference>
<name>A0A2T6AT48_9RHOB</name>
<feature type="region of interest" description="Disordered" evidence="1">
    <location>
        <begin position="21"/>
        <end position="44"/>
    </location>
</feature>
<dbReference type="EMBL" id="QBKP01000014">
    <property type="protein sequence ID" value="PTX46994.1"/>
    <property type="molecule type" value="Genomic_DNA"/>
</dbReference>
<reference evidence="2 3" key="1">
    <citation type="submission" date="2018-04" db="EMBL/GenBank/DDBJ databases">
        <title>Genomic Encyclopedia of Archaeal and Bacterial Type Strains, Phase II (KMG-II): from individual species to whole genera.</title>
        <authorList>
            <person name="Goeker M."/>
        </authorList>
    </citation>
    <scope>NUCLEOTIDE SEQUENCE [LARGE SCALE GENOMIC DNA]</scope>
    <source>
        <strain evidence="2 3">DSM 21823</strain>
    </source>
</reference>
<keyword evidence="3" id="KW-1185">Reference proteome</keyword>
<organism evidence="2 3">
    <name type="scientific">Gemmobacter caeni</name>
    <dbReference type="NCBI Taxonomy" id="589035"/>
    <lineage>
        <taxon>Bacteria</taxon>
        <taxon>Pseudomonadati</taxon>
        <taxon>Pseudomonadota</taxon>
        <taxon>Alphaproteobacteria</taxon>
        <taxon>Rhodobacterales</taxon>
        <taxon>Paracoccaceae</taxon>
        <taxon>Gemmobacter</taxon>
    </lineage>
</organism>
<gene>
    <name evidence="2" type="ORF">C8N34_11414</name>
</gene>
<accession>A0A2T6AT48</accession>
<dbReference type="AlphaFoldDB" id="A0A2T6AT48"/>
<sequence length="80" mass="9061">MDPITQMVVGISMQFIGLLFQPKPEEPKPPSLDDWDEPTSDSSRPIPVVFGTVELKGLNALWWGEKAIKRRDVKIPTEKK</sequence>
<comment type="caution">
    <text evidence="2">The sequence shown here is derived from an EMBL/GenBank/DDBJ whole genome shotgun (WGS) entry which is preliminary data.</text>
</comment>
<evidence type="ECO:0000256" key="1">
    <source>
        <dbReference type="SAM" id="MobiDB-lite"/>
    </source>
</evidence>
<protein>
    <submittedName>
        <fullName evidence="2">Uncharacterized protein</fullName>
    </submittedName>
</protein>
<evidence type="ECO:0000313" key="2">
    <source>
        <dbReference type="EMBL" id="PTX46994.1"/>
    </source>
</evidence>
<evidence type="ECO:0000313" key="3">
    <source>
        <dbReference type="Proteomes" id="UP000244224"/>
    </source>
</evidence>
<proteinExistence type="predicted"/>
<dbReference type="Proteomes" id="UP000244224">
    <property type="component" value="Unassembled WGS sequence"/>
</dbReference>